<dbReference type="Proteomes" id="UP000187203">
    <property type="component" value="Unassembled WGS sequence"/>
</dbReference>
<sequence>MDQVDRLSIFNHPGRPVGQQSFRRRLSDADYNAAEFYVLMNCDEVAPYVE</sequence>
<reference evidence="1" key="3">
    <citation type="journal article" date="2017" name="Nat. Plants">
        <title>Comparative genomics of two jute species and insight into fibre biogenesis.</title>
        <authorList>
            <person name="Islam M.S."/>
            <person name="Saito J.A."/>
            <person name="Emdad E.M."/>
            <person name="Ahmed B."/>
            <person name="Islam M.M."/>
            <person name="Halim A."/>
            <person name="Hossen Q.M."/>
            <person name="Hossain M.Z."/>
            <person name="Ahmed R."/>
            <person name="Hossain M.S."/>
            <person name="Kabir S.M."/>
            <person name="Khan M.S."/>
            <person name="Khan M.M."/>
            <person name="Hasan R."/>
            <person name="Aktar N."/>
            <person name="Honi U."/>
            <person name="Islam R."/>
            <person name="Rashid M.M."/>
            <person name="Wan X."/>
            <person name="Hou S."/>
            <person name="Haque T."/>
            <person name="Azam M.S."/>
            <person name="Moosa M.M."/>
            <person name="Elias S.M."/>
            <person name="Hasan A.M."/>
            <person name="Mahmood N."/>
            <person name="Shafiuddin M."/>
            <person name="Shahid S."/>
            <person name="Shommu N.S."/>
            <person name="Jahan S."/>
            <person name="Roy S."/>
            <person name="Chowdhury A."/>
            <person name="Akhand A.I."/>
            <person name="Nisho G.M."/>
            <person name="Uddin K.S."/>
            <person name="Rabeya T."/>
            <person name="Hoque S.M."/>
            <person name="Snigdha A.R."/>
            <person name="Mortoza S."/>
            <person name="Matin S.A."/>
            <person name="Islam M.K."/>
            <person name="Lashkar M.Z."/>
            <person name="Zaman M."/>
            <person name="Yuryev A."/>
            <person name="Uddin M.K."/>
            <person name="Rahman M.S."/>
            <person name="Haque M.S."/>
            <person name="Alam M.M."/>
            <person name="Khan H."/>
            <person name="Alam M."/>
        </authorList>
    </citation>
    <scope>NUCLEOTIDE SEQUENCE</scope>
    <source>
        <tissue evidence="1">Whole seedlings</tissue>
    </source>
</reference>
<dbReference type="EMBL" id="AWUE01014475">
    <property type="protein sequence ID" value="OMP03573.1"/>
    <property type="molecule type" value="Genomic_DNA"/>
</dbReference>
<evidence type="ECO:0000313" key="2">
    <source>
        <dbReference type="EMBL" id="OMP03573.1"/>
    </source>
</evidence>
<name>A0A1R3IQG4_9ROSI</name>
<proteinExistence type="predicted"/>
<accession>A0A1R3IQG4</accession>
<dbReference type="EMBL" id="AWUE01017803">
    <property type="protein sequence ID" value="OMO84807.1"/>
    <property type="molecule type" value="Genomic_DNA"/>
</dbReference>
<comment type="caution">
    <text evidence="1">The sequence shown here is derived from an EMBL/GenBank/DDBJ whole genome shotgun (WGS) entry which is preliminary data.</text>
</comment>
<reference evidence="1" key="2">
    <citation type="submission" date="2013-09" db="EMBL/GenBank/DDBJ databases">
        <authorList>
            <person name="Alam M."/>
            <person name="Haque M.S."/>
            <person name="Islam M.S."/>
            <person name="Emdad E.M."/>
            <person name="Islam M.M."/>
            <person name="Ahmed B."/>
            <person name="Halim A."/>
            <person name="Hossen Q.M.M."/>
            <person name="Hossain M.Z."/>
            <person name="Ahmed R."/>
            <person name="Khan M.M."/>
            <person name="Islam R."/>
            <person name="Rashid M.M."/>
            <person name="Khan S.A."/>
            <person name="Rahman M.S."/>
            <person name="Alam M."/>
            <person name="Yahiya A.S."/>
            <person name="Khan M.S."/>
            <person name="Azam M.S."/>
            <person name="Haque T."/>
            <person name="Lashkar M.Z.H."/>
            <person name="Akhand A.I."/>
            <person name="Morshed G."/>
            <person name="Roy S."/>
            <person name="Uddin K.S."/>
            <person name="Rabeya T."/>
            <person name="Hossain A.S."/>
            <person name="Chowdhury A."/>
            <person name="Snigdha A.R."/>
            <person name="Mortoza M.S."/>
            <person name="Matin S.A."/>
            <person name="Hoque S.M.E."/>
            <person name="Islam M.K."/>
            <person name="Roy D.K."/>
            <person name="Haider R."/>
            <person name="Moosa M.M."/>
            <person name="Elias S.M."/>
            <person name="Hasan A.M."/>
            <person name="Jahan S."/>
            <person name="Shafiuddin M."/>
            <person name="Mahmood N."/>
            <person name="Shommy N.S."/>
        </authorList>
    </citation>
    <scope>NUCLEOTIDE SEQUENCE</scope>
    <source>
        <tissue evidence="1">Whole seedlings</tissue>
    </source>
</reference>
<organism evidence="1 3">
    <name type="scientific">Corchorus olitorius</name>
    <dbReference type="NCBI Taxonomy" id="93759"/>
    <lineage>
        <taxon>Eukaryota</taxon>
        <taxon>Viridiplantae</taxon>
        <taxon>Streptophyta</taxon>
        <taxon>Embryophyta</taxon>
        <taxon>Tracheophyta</taxon>
        <taxon>Spermatophyta</taxon>
        <taxon>Magnoliopsida</taxon>
        <taxon>eudicotyledons</taxon>
        <taxon>Gunneridae</taxon>
        <taxon>Pentapetalae</taxon>
        <taxon>rosids</taxon>
        <taxon>malvids</taxon>
        <taxon>Malvales</taxon>
        <taxon>Malvaceae</taxon>
        <taxon>Grewioideae</taxon>
        <taxon>Apeibeae</taxon>
        <taxon>Corchorus</taxon>
    </lineage>
</organism>
<dbReference type="AlphaFoldDB" id="A0A1R3IQG4"/>
<reference evidence="3" key="1">
    <citation type="submission" date="2013-09" db="EMBL/GenBank/DDBJ databases">
        <title>Corchorus olitorius genome sequencing.</title>
        <authorList>
            <person name="Alam M."/>
            <person name="Haque M.S."/>
            <person name="Islam M.S."/>
            <person name="Emdad E.M."/>
            <person name="Islam M.M."/>
            <person name="Ahmed B."/>
            <person name="Halim A."/>
            <person name="Hossen Q.M.M."/>
            <person name="Hossain M.Z."/>
            <person name="Ahmed R."/>
            <person name="Khan M.M."/>
            <person name="Islam R."/>
            <person name="Rashid M.M."/>
            <person name="Khan S.A."/>
            <person name="Rahman M.S."/>
            <person name="Alam M."/>
            <person name="Yahiya A.S."/>
            <person name="Khan M.S."/>
            <person name="Azam M.S."/>
            <person name="Haque T."/>
            <person name="Lashkar M.Z.H."/>
            <person name="Akhand A.I."/>
            <person name="Morshed G."/>
            <person name="Roy S."/>
            <person name="Uddin K.S."/>
            <person name="Rabeya T."/>
            <person name="Hossain A.S."/>
            <person name="Chowdhury A."/>
            <person name="Snigdha A.R."/>
            <person name="Mortoza M.S."/>
            <person name="Matin S.A."/>
            <person name="Hoque S.M.E."/>
            <person name="Islam M.K."/>
            <person name="Roy D.K."/>
            <person name="Haider R."/>
            <person name="Moosa M.M."/>
            <person name="Elias S.M."/>
            <person name="Hasan A.M."/>
            <person name="Jahan S."/>
            <person name="Shafiuddin M."/>
            <person name="Mahmood N."/>
            <person name="Shommy N.S."/>
        </authorList>
    </citation>
    <scope>NUCLEOTIDE SEQUENCE [LARGE SCALE GENOMIC DNA]</scope>
    <source>
        <strain evidence="3">cv. O-4</strain>
    </source>
</reference>
<evidence type="ECO:0000313" key="3">
    <source>
        <dbReference type="Proteomes" id="UP000187203"/>
    </source>
</evidence>
<gene>
    <name evidence="2" type="ORF">COLO4_10334</name>
    <name evidence="1" type="ORF">COLO4_21838</name>
</gene>
<protein>
    <submittedName>
        <fullName evidence="1">TdcA1-ORF2 protein</fullName>
    </submittedName>
</protein>
<dbReference type="OrthoDB" id="1722527at2759"/>
<evidence type="ECO:0000313" key="1">
    <source>
        <dbReference type="EMBL" id="OMO84807.1"/>
    </source>
</evidence>
<keyword evidence="3" id="KW-1185">Reference proteome</keyword>